<keyword evidence="2 5" id="KW-0812">Transmembrane</keyword>
<dbReference type="Proteomes" id="UP000005139">
    <property type="component" value="Unassembled WGS sequence"/>
</dbReference>
<feature type="transmembrane region" description="Helical" evidence="5">
    <location>
        <begin position="61"/>
        <end position="85"/>
    </location>
</feature>
<evidence type="ECO:0000259" key="6">
    <source>
        <dbReference type="PROSITE" id="PS50928"/>
    </source>
</evidence>
<feature type="transmembrane region" description="Helical" evidence="5">
    <location>
        <begin position="97"/>
        <end position="122"/>
    </location>
</feature>
<accession>A1HNL6</accession>
<dbReference type="AlphaFoldDB" id="A1HNL6"/>
<keyword evidence="8" id="KW-1185">Reference proteome</keyword>
<dbReference type="PROSITE" id="PS50928">
    <property type="entry name" value="ABC_TM1"/>
    <property type="match status" value="2"/>
</dbReference>
<dbReference type="SUPFAM" id="SSF161098">
    <property type="entry name" value="MetI-like"/>
    <property type="match status" value="2"/>
</dbReference>
<dbReference type="GO" id="GO:0005886">
    <property type="term" value="C:plasma membrane"/>
    <property type="evidence" value="ECO:0007669"/>
    <property type="project" value="UniProtKB-SubCell"/>
</dbReference>
<dbReference type="PANTHER" id="PTHR43496">
    <property type="entry name" value="PROTEIN LPLB"/>
    <property type="match status" value="1"/>
</dbReference>
<dbReference type="InterPro" id="IPR035906">
    <property type="entry name" value="MetI-like_sf"/>
</dbReference>
<protein>
    <submittedName>
        <fullName evidence="7">Binding-protein-dependent transport systems inner membrane component</fullName>
    </submittedName>
</protein>
<dbReference type="InterPro" id="IPR000515">
    <property type="entry name" value="MetI-like"/>
</dbReference>
<feature type="transmembrane region" description="Helical" evidence="5">
    <location>
        <begin position="142"/>
        <end position="165"/>
    </location>
</feature>
<dbReference type="PANTHER" id="PTHR43496:SF1">
    <property type="entry name" value="POLYGALACTURONAN_RHAMNOGALACTURONAN TRANSPORT SYSTEM PERMEASE PROTEIN YTEP"/>
    <property type="match status" value="1"/>
</dbReference>
<dbReference type="eggNOG" id="COG1178">
    <property type="taxonomic scope" value="Bacteria"/>
</dbReference>
<comment type="similarity">
    <text evidence="5">Belongs to the binding-protein-dependent transport system permease family.</text>
</comment>
<feature type="transmembrane region" description="Helical" evidence="5">
    <location>
        <begin position="290"/>
        <end position="312"/>
    </location>
</feature>
<evidence type="ECO:0000256" key="2">
    <source>
        <dbReference type="ARBA" id="ARBA00022692"/>
    </source>
</evidence>
<keyword evidence="4 5" id="KW-0472">Membrane</keyword>
<dbReference type="Pfam" id="PF00528">
    <property type="entry name" value="BPD_transp_1"/>
    <property type="match status" value="2"/>
</dbReference>
<feature type="transmembrane region" description="Helical" evidence="5">
    <location>
        <begin position="9"/>
        <end position="30"/>
    </location>
</feature>
<comment type="caution">
    <text evidence="7">The sequence shown here is derived from an EMBL/GenBank/DDBJ whole genome shotgun (WGS) entry which is preliminary data.</text>
</comment>
<feature type="domain" description="ABC transmembrane type-1" evidence="6">
    <location>
        <begin position="343"/>
        <end position="533"/>
    </location>
</feature>
<dbReference type="OrthoDB" id="9807047at2"/>
<keyword evidence="5" id="KW-0813">Transport</keyword>
<feature type="domain" description="ABC transmembrane type-1" evidence="6">
    <location>
        <begin position="62"/>
        <end position="262"/>
    </location>
</feature>
<dbReference type="Gene3D" id="1.10.3720.10">
    <property type="entry name" value="MetI-like"/>
    <property type="match status" value="2"/>
</dbReference>
<dbReference type="CDD" id="cd06261">
    <property type="entry name" value="TM_PBP2"/>
    <property type="match status" value="2"/>
</dbReference>
<feature type="transmembrane region" description="Helical" evidence="5">
    <location>
        <begin position="348"/>
        <end position="369"/>
    </location>
</feature>
<evidence type="ECO:0000256" key="3">
    <source>
        <dbReference type="ARBA" id="ARBA00022989"/>
    </source>
</evidence>
<dbReference type="EMBL" id="AAWL01000003">
    <property type="protein sequence ID" value="EAX48375.1"/>
    <property type="molecule type" value="Genomic_DNA"/>
</dbReference>
<sequence precursor="true">MRKIIHDPILLVTIILVICSLVLFIVWPLYAVLKEGIVTAEGDLTLQYYRDVFRQDENVRVLVNTVMAGVVVSFFATTVGFLFAYADAFLNIPFKRLFNILAFLPIISPPFALAMSFIMLFGQRGFITYSLLGIKDANVYGFTGLVVVQVLTFFPIAYLVLAGLMRKIDPSYEEAARNMGASRWHIFRTIILPLLTPGIANAFLLVFIQTVADFGNAMVIGGNFTTLAAKIYLQAMGNYDIKGGTALATVLLSLSVLMFIVQKYWVGERSYVTVTGKPSRQRELVTDRSLNWLIGLPCFLVSLFVLVLYILIPYGSFTNLWGIDYTPTLKHYEYIFSLGLKPILDTTYLSLLSMPMTGILSMIIAFLIVRKRFFGRKAIEFISMLSMAVPGTVIGMGYVLAYNEPPLVLTGTATIILIAFIFRNMPVGIRAGVASLQQIDPSIEEAAQDLGANAFKVFTSITIPLIKSAFFSGLVYSFVRSMTAVSAVIFLVSASYNLLTVAIMSQVDVGRLGVAAAYSTVLIVIVLVVTGMLKFVFNRMGINVEGV</sequence>
<name>A1HNL6_9FIRM</name>
<evidence type="ECO:0000313" key="8">
    <source>
        <dbReference type="Proteomes" id="UP000005139"/>
    </source>
</evidence>
<dbReference type="RefSeq" id="WP_007288623.1">
    <property type="nucleotide sequence ID" value="NZ_AAWL01000003.1"/>
</dbReference>
<proteinExistence type="inferred from homology"/>
<evidence type="ECO:0000256" key="5">
    <source>
        <dbReference type="RuleBase" id="RU363032"/>
    </source>
</evidence>
<comment type="subcellular location">
    <subcellularLocation>
        <location evidence="5">Cell membrane</location>
        <topology evidence="5">Multi-pass membrane protein</topology>
    </subcellularLocation>
    <subcellularLocation>
        <location evidence="1">Membrane</location>
        <topology evidence="1">Multi-pass membrane protein</topology>
    </subcellularLocation>
</comment>
<feature type="transmembrane region" description="Helical" evidence="5">
    <location>
        <begin position="516"/>
        <end position="537"/>
    </location>
</feature>
<feature type="transmembrane region" description="Helical" evidence="5">
    <location>
        <begin position="381"/>
        <end position="401"/>
    </location>
</feature>
<reference evidence="7 8" key="2">
    <citation type="submission" date="2007-01" db="EMBL/GenBank/DDBJ databases">
        <title>Sequencing of the draft genome and assembly of Thermosinus carboxydivorans Nor1.</title>
        <authorList>
            <consortium name="US DOE Joint Genome Institute (JGI-PGF)"/>
            <person name="Copeland A."/>
            <person name="Lucas S."/>
            <person name="Lapidus A."/>
            <person name="Barry K."/>
            <person name="Glavina del Rio T."/>
            <person name="Dalin E."/>
            <person name="Tice H."/>
            <person name="Bruce D."/>
            <person name="Pitluck S."/>
            <person name="Richardson P."/>
        </authorList>
    </citation>
    <scope>NUCLEOTIDE SEQUENCE [LARGE SCALE GENOMIC DNA]</scope>
    <source>
        <strain evidence="7 8">Nor1</strain>
    </source>
</reference>
<dbReference type="GO" id="GO:0055085">
    <property type="term" value="P:transmembrane transport"/>
    <property type="evidence" value="ECO:0007669"/>
    <property type="project" value="InterPro"/>
</dbReference>
<evidence type="ECO:0000256" key="1">
    <source>
        <dbReference type="ARBA" id="ARBA00004141"/>
    </source>
</evidence>
<reference evidence="7 8" key="1">
    <citation type="submission" date="2007-01" db="EMBL/GenBank/DDBJ databases">
        <title>Annotation of the draft genome assembly of Thermosinus carboxydivorans Nor1.</title>
        <authorList>
            <consortium name="US DOE Joint Genome Institute (JGI-ORNL)"/>
            <person name="Larimer F."/>
            <person name="Land M."/>
            <person name="Hauser L."/>
        </authorList>
    </citation>
    <scope>NUCLEOTIDE SEQUENCE [LARGE SCALE GENOMIC DNA]</scope>
    <source>
        <strain evidence="7 8">Nor1</strain>
    </source>
</reference>
<organism evidence="7 8">
    <name type="scientific">Thermosinus carboxydivorans Nor1</name>
    <dbReference type="NCBI Taxonomy" id="401526"/>
    <lineage>
        <taxon>Bacteria</taxon>
        <taxon>Bacillati</taxon>
        <taxon>Bacillota</taxon>
        <taxon>Negativicutes</taxon>
        <taxon>Selenomonadales</taxon>
        <taxon>Sporomusaceae</taxon>
        <taxon>Thermosinus</taxon>
    </lineage>
</organism>
<keyword evidence="3 5" id="KW-1133">Transmembrane helix</keyword>
<feature type="transmembrane region" description="Helical" evidence="5">
    <location>
        <begin position="186"/>
        <end position="208"/>
    </location>
</feature>
<evidence type="ECO:0000256" key="4">
    <source>
        <dbReference type="ARBA" id="ARBA00023136"/>
    </source>
</evidence>
<evidence type="ECO:0000313" key="7">
    <source>
        <dbReference type="EMBL" id="EAX48375.1"/>
    </source>
</evidence>
<feature type="transmembrane region" description="Helical" evidence="5">
    <location>
        <begin position="243"/>
        <end position="261"/>
    </location>
</feature>
<gene>
    <name evidence="7" type="ORF">TcarDRAFT_2325</name>
</gene>